<dbReference type="Proteomes" id="UP000008064">
    <property type="component" value="Unassembled WGS sequence"/>
</dbReference>
<protein>
    <recommendedName>
        <fullName evidence="4">CCHC-type domain-containing protein</fullName>
    </recommendedName>
</protein>
<dbReference type="Gene3D" id="4.10.60.10">
    <property type="entry name" value="Zinc finger, CCHC-type"/>
    <property type="match status" value="2"/>
</dbReference>
<feature type="domain" description="CCHC-type" evidence="4">
    <location>
        <begin position="392"/>
        <end position="407"/>
    </location>
</feature>
<evidence type="ECO:0000313" key="5">
    <source>
        <dbReference type="EMBL" id="EGO24992.1"/>
    </source>
</evidence>
<dbReference type="SUPFAM" id="SSF57756">
    <property type="entry name" value="Retrovirus zinc finger-like domains"/>
    <property type="match status" value="2"/>
</dbReference>
<evidence type="ECO:0000256" key="3">
    <source>
        <dbReference type="SAM" id="MobiDB-lite"/>
    </source>
</evidence>
<keyword evidence="2" id="KW-0479">Metal-binding</keyword>
<keyword evidence="2" id="KW-0863">Zinc-finger</keyword>
<feature type="compositionally biased region" description="Basic and acidic residues" evidence="3">
    <location>
        <begin position="285"/>
        <end position="299"/>
    </location>
</feature>
<dbReference type="Pfam" id="PF00098">
    <property type="entry name" value="zf-CCHC"/>
    <property type="match status" value="2"/>
</dbReference>
<gene>
    <name evidence="5" type="ORF">SERLADRAFT_438584</name>
</gene>
<dbReference type="GO" id="GO:0003676">
    <property type="term" value="F:nucleic acid binding"/>
    <property type="evidence" value="ECO:0007669"/>
    <property type="project" value="InterPro"/>
</dbReference>
<feature type="region of interest" description="Disordered" evidence="3">
    <location>
        <begin position="400"/>
        <end position="438"/>
    </location>
</feature>
<dbReference type="RefSeq" id="XP_007319011.1">
    <property type="nucleotide sequence ID" value="XM_007318949.1"/>
</dbReference>
<dbReference type="GO" id="GO:0008270">
    <property type="term" value="F:zinc ion binding"/>
    <property type="evidence" value="ECO:0007669"/>
    <property type="project" value="UniProtKB-KW"/>
</dbReference>
<dbReference type="InterPro" id="IPR005162">
    <property type="entry name" value="Retrotrans_gag_dom"/>
</dbReference>
<dbReference type="InterPro" id="IPR001878">
    <property type="entry name" value="Znf_CCHC"/>
</dbReference>
<dbReference type="InterPro" id="IPR032567">
    <property type="entry name" value="RTL1-rel"/>
</dbReference>
<name>F8NWB3_SERL9</name>
<dbReference type="AlphaFoldDB" id="F8NWB3"/>
<organism>
    <name type="scientific">Serpula lacrymans var. lacrymans (strain S7.9)</name>
    <name type="common">Dry rot fungus</name>
    <dbReference type="NCBI Taxonomy" id="578457"/>
    <lineage>
        <taxon>Eukaryota</taxon>
        <taxon>Fungi</taxon>
        <taxon>Dikarya</taxon>
        <taxon>Basidiomycota</taxon>
        <taxon>Agaricomycotina</taxon>
        <taxon>Agaricomycetes</taxon>
        <taxon>Agaricomycetidae</taxon>
        <taxon>Boletales</taxon>
        <taxon>Coniophorineae</taxon>
        <taxon>Serpulaceae</taxon>
        <taxon>Serpula</taxon>
    </lineage>
</organism>
<feature type="domain" description="CCHC-type" evidence="4">
    <location>
        <begin position="220"/>
        <end position="234"/>
    </location>
</feature>
<evidence type="ECO:0000259" key="4">
    <source>
        <dbReference type="PROSITE" id="PS50158"/>
    </source>
</evidence>
<dbReference type="PANTHER" id="PTHR15503">
    <property type="entry name" value="LDOC1 RELATED"/>
    <property type="match status" value="1"/>
</dbReference>
<feature type="compositionally biased region" description="Basic and acidic residues" evidence="3">
    <location>
        <begin position="423"/>
        <end position="434"/>
    </location>
</feature>
<dbReference type="GO" id="GO:0006397">
    <property type="term" value="P:mRNA processing"/>
    <property type="evidence" value="ECO:0007669"/>
    <property type="project" value="UniProtKB-KW"/>
</dbReference>
<evidence type="ECO:0000256" key="1">
    <source>
        <dbReference type="ARBA" id="ARBA00022664"/>
    </source>
</evidence>
<dbReference type="PROSITE" id="PS50158">
    <property type="entry name" value="ZF_CCHC"/>
    <property type="match status" value="2"/>
</dbReference>
<dbReference type="HOGENOM" id="CLU_046897_0_0_1"/>
<keyword evidence="1" id="KW-0507">mRNA processing</keyword>
<feature type="region of interest" description="Disordered" evidence="3">
    <location>
        <begin position="277"/>
        <end position="312"/>
    </location>
</feature>
<keyword evidence="2" id="KW-0862">Zinc</keyword>
<dbReference type="SMART" id="SM00343">
    <property type="entry name" value="ZnF_C2HC"/>
    <property type="match status" value="2"/>
</dbReference>
<evidence type="ECO:0000256" key="2">
    <source>
        <dbReference type="PROSITE-ProRule" id="PRU00047"/>
    </source>
</evidence>
<reference evidence="5" key="1">
    <citation type="submission" date="2011-04" db="EMBL/GenBank/DDBJ databases">
        <title>Evolution of plant cell wall degrading machinery underlies the functional diversity of forest fungi.</title>
        <authorList>
            <consortium name="US DOE Joint Genome Institute (JGI-PGF)"/>
            <person name="Eastwood D.C."/>
            <person name="Floudas D."/>
            <person name="Binder M."/>
            <person name="Majcherczyk A."/>
            <person name="Schneider P."/>
            <person name="Aerts A."/>
            <person name="Asiegbu F.O."/>
            <person name="Baker S.E."/>
            <person name="Barry K."/>
            <person name="Bendiksby M."/>
            <person name="Blumentritt M."/>
            <person name="Coutinho P.M."/>
            <person name="Cullen D."/>
            <person name="Cullen D."/>
            <person name="Gathman A."/>
            <person name="Goodell B."/>
            <person name="Henrissat B."/>
            <person name="Ihrmark K."/>
            <person name="Kauserud H."/>
            <person name="Kohler A."/>
            <person name="LaButti K."/>
            <person name="Lapidus A."/>
            <person name="Lavin J.L."/>
            <person name="Lee Y.-H."/>
            <person name="Lindquist E."/>
            <person name="Lilly W."/>
            <person name="Lucas S."/>
            <person name="Morin E."/>
            <person name="Murat C."/>
            <person name="Oguiza J.A."/>
            <person name="Park J."/>
            <person name="Pisabarro A.G."/>
            <person name="Riley R."/>
            <person name="Rosling A."/>
            <person name="Salamov A."/>
            <person name="Schmidt O."/>
            <person name="Schmutz J."/>
            <person name="Skrede I."/>
            <person name="Stenlid J."/>
            <person name="Wiebenga A."/>
            <person name="Xie X."/>
            <person name="Kues U."/>
            <person name="Hibbett D.S."/>
            <person name="Hoffmeister D."/>
            <person name="Hogberg N."/>
            <person name="Martin F."/>
            <person name="Grigoriev I.V."/>
            <person name="Watkinson S.C."/>
        </authorList>
    </citation>
    <scope>NUCLEOTIDE SEQUENCE</scope>
    <source>
        <strain evidence="5">S7.9</strain>
    </source>
</reference>
<dbReference type="Pfam" id="PF03732">
    <property type="entry name" value="Retrotrans_gag"/>
    <property type="match status" value="1"/>
</dbReference>
<dbReference type="InterPro" id="IPR036875">
    <property type="entry name" value="Znf_CCHC_sf"/>
</dbReference>
<feature type="compositionally biased region" description="Basic and acidic residues" evidence="3">
    <location>
        <begin position="356"/>
        <end position="365"/>
    </location>
</feature>
<dbReference type="PANTHER" id="PTHR15503:SF22">
    <property type="entry name" value="TRANSPOSON TY3-I GAG POLYPROTEIN"/>
    <property type="match status" value="1"/>
</dbReference>
<feature type="region of interest" description="Disordered" evidence="3">
    <location>
        <begin position="333"/>
        <end position="378"/>
    </location>
</feature>
<feature type="region of interest" description="Disordered" evidence="3">
    <location>
        <begin position="167"/>
        <end position="190"/>
    </location>
</feature>
<dbReference type="EMBL" id="GL945434">
    <property type="protein sequence ID" value="EGO24992.1"/>
    <property type="molecule type" value="Genomic_DNA"/>
</dbReference>
<dbReference type="GeneID" id="18815049"/>
<dbReference type="KEGG" id="sla:SERLADRAFT_438584"/>
<proteinExistence type="predicted"/>
<feature type="compositionally biased region" description="Low complexity" evidence="3">
    <location>
        <begin position="407"/>
        <end position="422"/>
    </location>
</feature>
<accession>F8NWB3</accession>
<sequence>MKFRSFMEHLSLHFEEDPTYFGYERKKIAFVLSYIKEGTAASFRSKWLEEKMSVSLSLERAQFQQWSVFEERLNEAFKNSYEEEEARSKILQLKQGTKTARDFFLEFDSLRRKAGYRDDSILITLIKINMNYTLVDKLPPKKYEEWRKLLLNYNQIWREREKEKKSYFGQTERARTRKDNGGGTEKKAYSETRDGTGTIYTGAGKPMEIDKAKYKKKGLCFKCGIKGHISKFCPTQGKNKIDLRAMIAALTKEEPKPQYVNPFSILPVKELVDTDNKKYLSNNSETKKEVRKDNEDANQKRGLVTKTPKESTTAAEAAHKEVTHAATVASTTLESAASAADTKKLTPDAAISTEKNTAETVKDRSGTPPGQGAPMDIGAVQGGQMRRFKGNCYNCGQEGHMSRDCRNGAQAAQQKNNQGRQARQLESEKPDDRLNSLAGRSYDEIRAFFYDQQVNKMKAQGKEFGA</sequence>
<dbReference type="OrthoDB" id="2895259at2759"/>